<keyword evidence="2" id="KW-1185">Reference proteome</keyword>
<dbReference type="Proteomes" id="UP001060085">
    <property type="component" value="Linkage Group LG05"/>
</dbReference>
<dbReference type="EMBL" id="CM044705">
    <property type="protein sequence ID" value="KAI5661356.1"/>
    <property type="molecule type" value="Genomic_DNA"/>
</dbReference>
<evidence type="ECO:0000313" key="1">
    <source>
        <dbReference type="EMBL" id="KAI5661356.1"/>
    </source>
</evidence>
<organism evidence="1 2">
    <name type="scientific">Catharanthus roseus</name>
    <name type="common">Madagascar periwinkle</name>
    <name type="synonym">Vinca rosea</name>
    <dbReference type="NCBI Taxonomy" id="4058"/>
    <lineage>
        <taxon>Eukaryota</taxon>
        <taxon>Viridiplantae</taxon>
        <taxon>Streptophyta</taxon>
        <taxon>Embryophyta</taxon>
        <taxon>Tracheophyta</taxon>
        <taxon>Spermatophyta</taxon>
        <taxon>Magnoliopsida</taxon>
        <taxon>eudicotyledons</taxon>
        <taxon>Gunneridae</taxon>
        <taxon>Pentapetalae</taxon>
        <taxon>asterids</taxon>
        <taxon>lamiids</taxon>
        <taxon>Gentianales</taxon>
        <taxon>Apocynaceae</taxon>
        <taxon>Rauvolfioideae</taxon>
        <taxon>Vinceae</taxon>
        <taxon>Catharanthinae</taxon>
        <taxon>Catharanthus</taxon>
    </lineage>
</organism>
<accession>A0ACC0AL87</accession>
<evidence type="ECO:0000313" key="2">
    <source>
        <dbReference type="Proteomes" id="UP001060085"/>
    </source>
</evidence>
<comment type="caution">
    <text evidence="1">The sequence shown here is derived from an EMBL/GenBank/DDBJ whole genome shotgun (WGS) entry which is preliminary data.</text>
</comment>
<sequence>MSFHPRKLLNDSFEDDSITKLCEKYCDLIKNPNGFCPIPCISHCYPICSRSLFDEFPPPPPPPYTADHPGRSNKLSLFLTISLSILAAAFLGFLGYTVYKLYTGWYSPRRRQQQQPPSSPPQEEEARLDFLDEDHGPMVDHPIWYIRTIGLEPSIINAITICRYKKGDGLIEGTDCSVCLNEFQEDETLRLLPKCNHAFHINCIDTWLRSHTNCPLCRAGIVINSAILHSPRQSSFNSSRIEESLLQGSENNRESRRVSEDEDFQGVSIEIESEDGSRAQTQNTFKRSDEEDEARRKEDGFQPLRRSISVDSLSALMVSAAAITNAFQVHSSDRILDKKDLEMNEISSKGADDSVQNSSKPSSAGSSSSNGRSSLQKGSSSSSSSSMVMRSLSCSAKVFLSRYSKNSRSSVTLPRSF</sequence>
<gene>
    <name evidence="1" type="ORF">M9H77_20679</name>
</gene>
<proteinExistence type="predicted"/>
<reference evidence="2" key="1">
    <citation type="journal article" date="2023" name="Nat. Plants">
        <title>Single-cell RNA sequencing provides a high-resolution roadmap for understanding the multicellular compartmentation of specialized metabolism.</title>
        <authorList>
            <person name="Sun S."/>
            <person name="Shen X."/>
            <person name="Li Y."/>
            <person name="Li Y."/>
            <person name="Wang S."/>
            <person name="Li R."/>
            <person name="Zhang H."/>
            <person name="Shen G."/>
            <person name="Guo B."/>
            <person name="Wei J."/>
            <person name="Xu J."/>
            <person name="St-Pierre B."/>
            <person name="Chen S."/>
            <person name="Sun C."/>
        </authorList>
    </citation>
    <scope>NUCLEOTIDE SEQUENCE [LARGE SCALE GENOMIC DNA]</scope>
</reference>
<protein>
    <submittedName>
        <fullName evidence="1">Uncharacterized protein</fullName>
    </submittedName>
</protein>
<name>A0ACC0AL87_CATRO</name>